<dbReference type="Pfam" id="PF02797">
    <property type="entry name" value="Chal_sti_synt_C"/>
    <property type="match status" value="1"/>
</dbReference>
<keyword evidence="6" id="KW-0284">Flavonoid biosynthesis</keyword>
<dbReference type="EC" id="2.3.1.74" evidence="4"/>
<dbReference type="InterPro" id="IPR016039">
    <property type="entry name" value="Thiolase-like"/>
</dbReference>
<dbReference type="PANTHER" id="PTHR11877:SF94">
    <property type="entry name" value="CHALCONE SYNTHASE 2"/>
    <property type="match status" value="1"/>
</dbReference>
<sequence>MVTVEEVRRAQRAKGPATIMAIGTATPSNCVDQSTYPDYYFRITNSEHMTELKEKFKRMCDKSMINKRYMHLTEEILKENPNICEYMAPSLDARQDIVVVEVPKLGKEAAQKAIKEWGQPKSKITHVVFCTTSGVDMPGADYQLTKLLGLRPSVKRLMMYQQGCFAGGTVIRLAKDLAENNKGARVLVVCSEITAVTFRGPSDTHLDSMVGQALFGDGAAAMIIGSDPLPEVERPLFELVSATQTLLPDSEGAIDGHLREVGLTFHLLKDVPGLISKNIEKSLIEAFQPLGISDWNSIFWIAHPGGPAILDQVELKLGLKPEKLRATRQVLSDYGNMSSACVLFILDEMRKASSKEGLSTTGEGLDWGVLFGFGPGLTVETVVLHSVST</sequence>
<dbReference type="EMBL" id="JAIVGD010000018">
    <property type="protein sequence ID" value="KAH0755338.1"/>
    <property type="molecule type" value="Genomic_DNA"/>
</dbReference>
<dbReference type="Gene3D" id="3.40.47.10">
    <property type="match status" value="2"/>
</dbReference>
<evidence type="ECO:0000256" key="1">
    <source>
        <dbReference type="ARBA" id="ARBA00002969"/>
    </source>
</evidence>
<comment type="caution">
    <text evidence="11">The sequence shown here is derived from an EMBL/GenBank/DDBJ whole genome shotgun (WGS) entry which is preliminary data.</text>
</comment>
<dbReference type="Proteomes" id="UP000826656">
    <property type="component" value="Unassembled WGS sequence"/>
</dbReference>
<dbReference type="InterPro" id="IPR018088">
    <property type="entry name" value="Chalcone/stilbene_synthase_AS"/>
</dbReference>
<reference evidence="11 12" key="1">
    <citation type="journal article" date="2021" name="bioRxiv">
        <title>Chromosome-scale and haplotype-resolved genome assembly of a tetraploid potato cultivar.</title>
        <authorList>
            <person name="Sun H."/>
            <person name="Jiao W.-B."/>
            <person name="Krause K."/>
            <person name="Campoy J.A."/>
            <person name="Goel M."/>
            <person name="Folz-Donahue K."/>
            <person name="Kukat C."/>
            <person name="Huettel B."/>
            <person name="Schneeberger K."/>
        </authorList>
    </citation>
    <scope>NUCLEOTIDE SEQUENCE [LARGE SCALE GENOMIC DNA]</scope>
    <source>
        <strain evidence="11">SolTubOtavaFocal</strain>
        <tissue evidence="11">Leaves</tissue>
    </source>
</reference>
<dbReference type="SUPFAM" id="SSF53901">
    <property type="entry name" value="Thiolase-like"/>
    <property type="match status" value="2"/>
</dbReference>
<evidence type="ECO:0000256" key="8">
    <source>
        <dbReference type="RuleBase" id="RU003633"/>
    </source>
</evidence>
<evidence type="ECO:0000256" key="5">
    <source>
        <dbReference type="ARBA" id="ARBA00022679"/>
    </source>
</evidence>
<protein>
    <recommendedName>
        <fullName evidence="4">chalcone synthase</fullName>
        <ecNumber evidence="4">2.3.1.74</ecNumber>
    </recommendedName>
</protein>
<keyword evidence="5 8" id="KW-0808">Transferase</keyword>
<evidence type="ECO:0000259" key="10">
    <source>
        <dbReference type="Pfam" id="PF02797"/>
    </source>
</evidence>
<dbReference type="Pfam" id="PF00195">
    <property type="entry name" value="Chal_sti_synt_N"/>
    <property type="match status" value="1"/>
</dbReference>
<evidence type="ECO:0000256" key="3">
    <source>
        <dbReference type="ARBA" id="ARBA00005531"/>
    </source>
</evidence>
<evidence type="ECO:0000256" key="7">
    <source>
        <dbReference type="ARBA" id="ARBA00023315"/>
    </source>
</evidence>
<gene>
    <name evidence="11" type="ORF">KY290_025608</name>
</gene>
<comment type="pathway">
    <text evidence="2">Secondary metabolite biosynthesis; flavonoid biosynthesis.</text>
</comment>
<evidence type="ECO:0000313" key="11">
    <source>
        <dbReference type="EMBL" id="KAH0755338.1"/>
    </source>
</evidence>
<dbReference type="InterPro" id="IPR001099">
    <property type="entry name" value="Chalcone/stilbene_synt_N"/>
</dbReference>
<evidence type="ECO:0000259" key="9">
    <source>
        <dbReference type="Pfam" id="PF00195"/>
    </source>
</evidence>
<proteinExistence type="inferred from homology"/>
<dbReference type="PIRSF" id="PIRSF000451">
    <property type="entry name" value="PKS_III"/>
    <property type="match status" value="1"/>
</dbReference>
<accession>A0ABQ7UV83</accession>
<dbReference type="PANTHER" id="PTHR11877">
    <property type="entry name" value="HYDROXYMETHYLGLUTARYL-COA SYNTHASE"/>
    <property type="match status" value="1"/>
</dbReference>
<comment type="function">
    <text evidence="1">The primary product of this enzyme is 4,2',4',6'-tetrahydroxychalcone (also termed naringenin-chalcone or chalcone) which can under specific conditions spontaneously isomerize into naringenin.</text>
</comment>
<evidence type="ECO:0000256" key="2">
    <source>
        <dbReference type="ARBA" id="ARBA00004966"/>
    </source>
</evidence>
<comment type="similarity">
    <text evidence="3 8">Belongs to the thiolase-like superfamily. Chalcone/stilbene synthases family.</text>
</comment>
<dbReference type="PROSITE" id="PS00441">
    <property type="entry name" value="CHALCONE_SYNTH"/>
    <property type="match status" value="1"/>
</dbReference>
<dbReference type="InterPro" id="IPR011141">
    <property type="entry name" value="Polyketide_synthase_type-III"/>
</dbReference>
<keyword evidence="12" id="KW-1185">Reference proteome</keyword>
<feature type="domain" description="Chalcone/stilbene synthase C-terminal" evidence="10">
    <location>
        <begin position="238"/>
        <end position="387"/>
    </location>
</feature>
<evidence type="ECO:0000256" key="4">
    <source>
        <dbReference type="ARBA" id="ARBA00012975"/>
    </source>
</evidence>
<dbReference type="InterPro" id="IPR012328">
    <property type="entry name" value="Chalcone/stilbene_synt_C"/>
</dbReference>
<evidence type="ECO:0000256" key="6">
    <source>
        <dbReference type="ARBA" id="ARBA00023241"/>
    </source>
</evidence>
<evidence type="ECO:0000313" key="12">
    <source>
        <dbReference type="Proteomes" id="UP000826656"/>
    </source>
</evidence>
<feature type="domain" description="Chalcone/stilbene synthase N-terminal" evidence="9">
    <location>
        <begin position="5"/>
        <end position="228"/>
    </location>
</feature>
<dbReference type="CDD" id="cd00831">
    <property type="entry name" value="CHS_like"/>
    <property type="match status" value="1"/>
</dbReference>
<name>A0ABQ7UV83_SOLTU</name>
<organism evidence="11 12">
    <name type="scientific">Solanum tuberosum</name>
    <name type="common">Potato</name>
    <dbReference type="NCBI Taxonomy" id="4113"/>
    <lineage>
        <taxon>Eukaryota</taxon>
        <taxon>Viridiplantae</taxon>
        <taxon>Streptophyta</taxon>
        <taxon>Embryophyta</taxon>
        <taxon>Tracheophyta</taxon>
        <taxon>Spermatophyta</taxon>
        <taxon>Magnoliopsida</taxon>
        <taxon>eudicotyledons</taxon>
        <taxon>Gunneridae</taxon>
        <taxon>Pentapetalae</taxon>
        <taxon>asterids</taxon>
        <taxon>lamiids</taxon>
        <taxon>Solanales</taxon>
        <taxon>Solanaceae</taxon>
        <taxon>Solanoideae</taxon>
        <taxon>Solaneae</taxon>
        <taxon>Solanum</taxon>
    </lineage>
</organism>
<keyword evidence="7 8" id="KW-0012">Acyltransferase</keyword>